<comment type="caution">
    <text evidence="11">Lacks conserved residue(s) required for the propagation of feature annotation.</text>
</comment>
<dbReference type="OrthoDB" id="9815560at2"/>
<dbReference type="PROSITE" id="PS01280">
    <property type="entry name" value="GIDA_1"/>
    <property type="match status" value="1"/>
</dbReference>
<evidence type="ECO:0000256" key="1">
    <source>
        <dbReference type="ARBA" id="ARBA00001974"/>
    </source>
</evidence>
<dbReference type="InterPro" id="IPR020595">
    <property type="entry name" value="MnmG-rel_CS"/>
</dbReference>
<comment type="similarity">
    <text evidence="3 11">Belongs to the MnmG family.</text>
</comment>
<evidence type="ECO:0000256" key="4">
    <source>
        <dbReference type="ARBA" id="ARBA00020461"/>
    </source>
</evidence>
<comment type="function">
    <text evidence="2 11">NAD-binding protein involved in the addition of a carboxymethylaminomethyl (cmnm) group at the wobble position (U34) of certain tRNAs, forming tRNA-cmnm(5)s(2)U34.</text>
</comment>
<dbReference type="Pfam" id="PF01134">
    <property type="entry name" value="GIDA"/>
    <property type="match status" value="1"/>
</dbReference>
<comment type="cofactor">
    <cofactor evidence="1 11">
        <name>FAD</name>
        <dbReference type="ChEBI" id="CHEBI:57692"/>
    </cofactor>
</comment>
<dbReference type="EMBL" id="CP046244">
    <property type="protein sequence ID" value="QGP91929.1"/>
    <property type="molecule type" value="Genomic_DNA"/>
</dbReference>
<comment type="subcellular location">
    <subcellularLocation>
        <location evidence="11">Cytoplasm</location>
    </subcellularLocation>
</comment>
<dbReference type="InterPro" id="IPR044920">
    <property type="entry name" value="MnmG_C_subdom_sf"/>
</dbReference>
<evidence type="ECO:0000256" key="8">
    <source>
        <dbReference type="ARBA" id="ARBA00023027"/>
    </source>
</evidence>
<dbReference type="InterPro" id="IPR049312">
    <property type="entry name" value="GIDA_C_N"/>
</dbReference>
<dbReference type="RefSeq" id="WP_156276239.1">
    <property type="nucleotide sequence ID" value="NZ_CP046244.1"/>
</dbReference>
<feature type="domain" description="tRNA uridine 5-carboxymethylaminomethyl modification enzyme C-terminal subdomain" evidence="12">
    <location>
        <begin position="544"/>
        <end position="615"/>
    </location>
</feature>
<dbReference type="InterPro" id="IPR026904">
    <property type="entry name" value="MnmG_C"/>
</dbReference>
<organism evidence="13 14">
    <name type="scientific">Neomoorella glycerini</name>
    <dbReference type="NCBI Taxonomy" id="55779"/>
    <lineage>
        <taxon>Bacteria</taxon>
        <taxon>Bacillati</taxon>
        <taxon>Bacillota</taxon>
        <taxon>Clostridia</taxon>
        <taxon>Neomoorellales</taxon>
        <taxon>Neomoorellaceae</taxon>
        <taxon>Neomoorella</taxon>
    </lineage>
</organism>
<dbReference type="InterPro" id="IPR040131">
    <property type="entry name" value="MnmG_N"/>
</dbReference>
<dbReference type="FunFam" id="3.50.50.60:FF:000002">
    <property type="entry name" value="tRNA uridine 5-carboxymethylaminomethyl modification enzyme MnmG"/>
    <property type="match status" value="1"/>
</dbReference>
<dbReference type="FunFam" id="1.10.150.570:FF:000001">
    <property type="entry name" value="tRNA uridine 5-carboxymethylaminomethyl modification enzyme MnmG"/>
    <property type="match status" value="1"/>
</dbReference>
<keyword evidence="6 11" id="KW-0819">tRNA processing</keyword>
<dbReference type="Gene3D" id="3.50.50.60">
    <property type="entry name" value="FAD/NAD(P)-binding domain"/>
    <property type="match status" value="2"/>
</dbReference>
<dbReference type="Pfam" id="PF13932">
    <property type="entry name" value="SAM_GIDA_C"/>
    <property type="match status" value="1"/>
</dbReference>
<evidence type="ECO:0000313" key="13">
    <source>
        <dbReference type="EMBL" id="QGP91929.1"/>
    </source>
</evidence>
<dbReference type="PANTHER" id="PTHR11806">
    <property type="entry name" value="GLUCOSE INHIBITED DIVISION PROTEIN A"/>
    <property type="match status" value="1"/>
</dbReference>
<dbReference type="GO" id="GO:0002098">
    <property type="term" value="P:tRNA wobble uridine modification"/>
    <property type="evidence" value="ECO:0007669"/>
    <property type="project" value="InterPro"/>
</dbReference>
<dbReference type="Gene3D" id="1.10.150.570">
    <property type="entry name" value="GidA associated domain, C-terminal subdomain"/>
    <property type="match status" value="1"/>
</dbReference>
<evidence type="ECO:0000256" key="6">
    <source>
        <dbReference type="ARBA" id="ARBA00022694"/>
    </source>
</evidence>
<evidence type="ECO:0000256" key="10">
    <source>
        <dbReference type="ARBA" id="ARBA00031800"/>
    </source>
</evidence>
<evidence type="ECO:0000256" key="7">
    <source>
        <dbReference type="ARBA" id="ARBA00022827"/>
    </source>
</evidence>
<dbReference type="InterPro" id="IPR004416">
    <property type="entry name" value="MnmG"/>
</dbReference>
<dbReference type="InterPro" id="IPR036188">
    <property type="entry name" value="FAD/NAD-bd_sf"/>
</dbReference>
<evidence type="ECO:0000256" key="5">
    <source>
        <dbReference type="ARBA" id="ARBA00022630"/>
    </source>
</evidence>
<dbReference type="NCBIfam" id="TIGR00136">
    <property type="entry name" value="mnmG_gidA"/>
    <property type="match status" value="1"/>
</dbReference>
<dbReference type="Pfam" id="PF21680">
    <property type="entry name" value="GIDA_C_1st"/>
    <property type="match status" value="1"/>
</dbReference>
<evidence type="ECO:0000256" key="11">
    <source>
        <dbReference type="HAMAP-Rule" id="MF_00129"/>
    </source>
</evidence>
<feature type="binding site" evidence="11">
    <location>
        <begin position="272"/>
        <end position="286"/>
    </location>
    <ligand>
        <name>NAD(+)</name>
        <dbReference type="ChEBI" id="CHEBI:57540"/>
    </ligand>
</feature>
<accession>A0A6I5ZQL4</accession>
<dbReference type="InterPro" id="IPR047001">
    <property type="entry name" value="MnmG_C_subdom"/>
</dbReference>
<name>A0A6I5ZQL4_9FIRM</name>
<keyword evidence="7 11" id="KW-0274">FAD</keyword>
<evidence type="ECO:0000313" key="14">
    <source>
        <dbReference type="Proteomes" id="UP000425916"/>
    </source>
</evidence>
<feature type="binding site" evidence="11">
    <location>
        <begin position="13"/>
        <end position="18"/>
    </location>
    <ligand>
        <name>FAD</name>
        <dbReference type="ChEBI" id="CHEBI:57692"/>
    </ligand>
</feature>
<evidence type="ECO:0000256" key="2">
    <source>
        <dbReference type="ARBA" id="ARBA00003717"/>
    </source>
</evidence>
<dbReference type="GO" id="GO:0030488">
    <property type="term" value="P:tRNA methylation"/>
    <property type="evidence" value="ECO:0007669"/>
    <property type="project" value="TreeGrafter"/>
</dbReference>
<dbReference type="GO" id="GO:0005829">
    <property type="term" value="C:cytosol"/>
    <property type="evidence" value="ECO:0007669"/>
    <property type="project" value="TreeGrafter"/>
</dbReference>
<dbReference type="HAMAP" id="MF_00129">
    <property type="entry name" value="MnmG_GidA"/>
    <property type="match status" value="1"/>
</dbReference>
<dbReference type="GO" id="GO:0050660">
    <property type="term" value="F:flavin adenine dinucleotide binding"/>
    <property type="evidence" value="ECO:0007669"/>
    <property type="project" value="UniProtKB-UniRule"/>
</dbReference>
<gene>
    <name evidence="11 13" type="primary">mnmG</name>
    <name evidence="11" type="synonym">gidA</name>
    <name evidence="13" type="ORF">MGLY_12780</name>
</gene>
<evidence type="ECO:0000256" key="3">
    <source>
        <dbReference type="ARBA" id="ARBA00007653"/>
    </source>
</evidence>
<dbReference type="InterPro" id="IPR002218">
    <property type="entry name" value="MnmG-rel"/>
</dbReference>
<sequence length="630" mass="69324">MYNAGNYDVIVIGAGHAGSEAALAAAKLGCRTLVLTISLESIAMMPCNPSVGGPAKGHLVREIDALGGAMGLNTDRSRIQIRRLNGGKGPAVRALRAQADKKLYQQLMTLTLERQDNLEVKQGEVTRLVVENGRVKGVLTRTGAFFNCRAVVLTTGTYLRGRIIIGDVAYSGGPNGQFPAIDLAASLKDLGLAMGRFKTGTPPRISGRSINWEKLIEQPGDKEPLNFSFWEDNSHRPNVSCWLTHTNETTHRIIRDNLDRAPLFSGMIEGKGPRYCPSIEDKVVRFADKTGHQVFLEPEGLSTEEWYVQGLSTSLPEDVQLAVLHSIPGLEKAEMMRPGYAIEYDYLEPTQLKATLECKTIGGLFTAGQINGTSGYEEAAAQGLIAGINAARLVQGKEPIILRRDQAYIGVLIDDLVTRGVTEPYRMLTARAEHRLLLREDNADLRLAAIGYEIGLLDGERYKKLQAKEKAIKEGIAMLQKQHVGSNNEAIQEILQRHQETPLKGTASLADLLKRPGLRYQEMAEAGLVPPLTADIAGEIEMILKYEGYIAKEKAQVERMLKLEGRRLPDNLNYREIRGLSRESIDHLERVRPRSLGQALRIPGVTPADISILLVYLEQKRREGVNACAG</sequence>
<evidence type="ECO:0000256" key="9">
    <source>
        <dbReference type="ARBA" id="ARBA00025948"/>
    </source>
</evidence>
<keyword evidence="8 11" id="KW-0520">NAD</keyword>
<dbReference type="Gene3D" id="1.10.10.1800">
    <property type="entry name" value="tRNA uridine 5-carboxymethylaminomethyl modification enzyme MnmG/GidA"/>
    <property type="match status" value="1"/>
</dbReference>
<dbReference type="SUPFAM" id="SSF51905">
    <property type="entry name" value="FAD/NAD(P)-binding domain"/>
    <property type="match status" value="1"/>
</dbReference>
<dbReference type="PRINTS" id="PR00411">
    <property type="entry name" value="PNDRDTASEI"/>
</dbReference>
<dbReference type="PANTHER" id="PTHR11806:SF0">
    <property type="entry name" value="PROTEIN MTO1 HOMOLOG, MITOCHONDRIAL"/>
    <property type="match status" value="1"/>
</dbReference>
<keyword evidence="11" id="KW-0963">Cytoplasm</keyword>
<protein>
    <recommendedName>
        <fullName evidence="4 11">tRNA uridine 5-carboxymethylaminomethyl modification enzyme MnmG</fullName>
    </recommendedName>
    <alternativeName>
        <fullName evidence="10 11">Glucose-inhibited division protein A</fullName>
    </alternativeName>
</protein>
<dbReference type="AlphaFoldDB" id="A0A6I5ZQL4"/>
<dbReference type="SMART" id="SM01228">
    <property type="entry name" value="GIDA_assoc_3"/>
    <property type="match status" value="1"/>
</dbReference>
<dbReference type="Proteomes" id="UP000425916">
    <property type="component" value="Chromosome"/>
</dbReference>
<evidence type="ECO:0000259" key="12">
    <source>
        <dbReference type="SMART" id="SM01228"/>
    </source>
</evidence>
<reference evidence="13 14" key="1">
    <citation type="submission" date="2019-11" db="EMBL/GenBank/DDBJ databases">
        <title>Genome sequence of Moorella glycerini DSM11254.</title>
        <authorList>
            <person name="Poehlein A."/>
            <person name="Boeer T."/>
            <person name="Daniel R."/>
        </authorList>
    </citation>
    <scope>NUCLEOTIDE SEQUENCE [LARGE SCALE GENOMIC DNA]</scope>
    <source>
        <strain evidence="13 14">DSM 11254</strain>
    </source>
</reference>
<proteinExistence type="inferred from homology"/>
<dbReference type="PROSITE" id="PS01281">
    <property type="entry name" value="GIDA_2"/>
    <property type="match status" value="1"/>
</dbReference>
<comment type="subunit">
    <text evidence="9 11">Homodimer. Heterotetramer of two MnmE and two MnmG subunits.</text>
</comment>
<keyword evidence="14" id="KW-1185">Reference proteome</keyword>
<keyword evidence="5 11" id="KW-0285">Flavoprotein</keyword>